<sequence length="110" mass="12945">QNKNAAFCLRYLRFTIQKERVKLENSLKPVIPLGSIFGKLQLREYLKQAFFEYLLVRIYKLKIFGGLPTMLISPESLKNNCTFRLGTKVATLAYLTNIFLRRHSKHYFVL</sequence>
<dbReference type="AlphaFoldDB" id="A0AAD8A0V9"/>
<dbReference type="EMBL" id="JASPKZ010004942">
    <property type="protein sequence ID" value="KAJ9589418.1"/>
    <property type="molecule type" value="Genomic_DNA"/>
</dbReference>
<organism evidence="1 2">
    <name type="scientific">Diploptera punctata</name>
    <name type="common">Pacific beetle cockroach</name>
    <dbReference type="NCBI Taxonomy" id="6984"/>
    <lineage>
        <taxon>Eukaryota</taxon>
        <taxon>Metazoa</taxon>
        <taxon>Ecdysozoa</taxon>
        <taxon>Arthropoda</taxon>
        <taxon>Hexapoda</taxon>
        <taxon>Insecta</taxon>
        <taxon>Pterygota</taxon>
        <taxon>Neoptera</taxon>
        <taxon>Polyneoptera</taxon>
        <taxon>Dictyoptera</taxon>
        <taxon>Blattodea</taxon>
        <taxon>Blaberoidea</taxon>
        <taxon>Blaberidae</taxon>
        <taxon>Diplopterinae</taxon>
        <taxon>Diploptera</taxon>
    </lineage>
</organism>
<reference evidence="1" key="2">
    <citation type="submission" date="2023-05" db="EMBL/GenBank/DDBJ databases">
        <authorList>
            <person name="Fouks B."/>
        </authorList>
    </citation>
    <scope>NUCLEOTIDE SEQUENCE</scope>
    <source>
        <strain evidence="1">Stay&amp;Tobe</strain>
        <tissue evidence="1">Testes</tissue>
    </source>
</reference>
<evidence type="ECO:0000313" key="1">
    <source>
        <dbReference type="EMBL" id="KAJ9589418.1"/>
    </source>
</evidence>
<protein>
    <submittedName>
        <fullName evidence="1">Uncharacterized protein</fullName>
    </submittedName>
</protein>
<evidence type="ECO:0000313" key="2">
    <source>
        <dbReference type="Proteomes" id="UP001233999"/>
    </source>
</evidence>
<keyword evidence="2" id="KW-1185">Reference proteome</keyword>
<feature type="non-terminal residue" evidence="1">
    <location>
        <position position="1"/>
    </location>
</feature>
<dbReference type="Proteomes" id="UP001233999">
    <property type="component" value="Unassembled WGS sequence"/>
</dbReference>
<feature type="non-terminal residue" evidence="1">
    <location>
        <position position="110"/>
    </location>
</feature>
<gene>
    <name evidence="1" type="ORF">L9F63_017397</name>
</gene>
<reference evidence="1" key="1">
    <citation type="journal article" date="2023" name="IScience">
        <title>Live-bearing cockroach genome reveals convergent evolutionary mechanisms linked to viviparity in insects and beyond.</title>
        <authorList>
            <person name="Fouks B."/>
            <person name="Harrison M.C."/>
            <person name="Mikhailova A.A."/>
            <person name="Marchal E."/>
            <person name="English S."/>
            <person name="Carruthers M."/>
            <person name="Jennings E.C."/>
            <person name="Chiamaka E.L."/>
            <person name="Frigard R.A."/>
            <person name="Pippel M."/>
            <person name="Attardo G.M."/>
            <person name="Benoit J.B."/>
            <person name="Bornberg-Bauer E."/>
            <person name="Tobe S.S."/>
        </authorList>
    </citation>
    <scope>NUCLEOTIDE SEQUENCE</scope>
    <source>
        <strain evidence="1">Stay&amp;Tobe</strain>
    </source>
</reference>
<proteinExistence type="predicted"/>
<accession>A0AAD8A0V9</accession>
<comment type="caution">
    <text evidence="1">The sequence shown here is derived from an EMBL/GenBank/DDBJ whole genome shotgun (WGS) entry which is preliminary data.</text>
</comment>
<name>A0AAD8A0V9_DIPPU</name>